<dbReference type="EC" id="1.3.1.6" evidence="4"/>
<gene>
    <name evidence="6" type="ORF">E8E13_000051</name>
</gene>
<dbReference type="Gene3D" id="3.50.50.60">
    <property type="entry name" value="FAD/NAD(P)-binding domain"/>
    <property type="match status" value="1"/>
</dbReference>
<dbReference type="PANTHER" id="PTHR43400">
    <property type="entry name" value="FUMARATE REDUCTASE"/>
    <property type="match status" value="1"/>
</dbReference>
<feature type="domain" description="FAD-dependent oxidoreductase 2 FAD-binding" evidence="5">
    <location>
        <begin position="44"/>
        <end position="477"/>
    </location>
</feature>
<dbReference type="Gene3D" id="3.90.700.10">
    <property type="entry name" value="Succinate dehydrogenase/fumarate reductase flavoprotein, catalytic domain"/>
    <property type="match status" value="1"/>
</dbReference>
<name>A0A9P4T929_CURKU</name>
<protein>
    <recommendedName>
        <fullName evidence="4">Fumarate reductase</fullName>
        <ecNumber evidence="4">1.3.1.6</ecNumber>
    </recommendedName>
</protein>
<evidence type="ECO:0000256" key="2">
    <source>
        <dbReference type="ARBA" id="ARBA00022827"/>
    </source>
</evidence>
<dbReference type="OrthoDB" id="10252157at2759"/>
<comment type="cofactor">
    <cofactor evidence="4">
        <name>FAD</name>
        <dbReference type="ChEBI" id="CHEBI:57692"/>
    </cofactor>
    <text evidence="4">Binds 1 FAD per monomer.</text>
</comment>
<comment type="similarity">
    <text evidence="4">Belongs to the FAD-dependent oxidoreductase 2 family. FRD/SDH subfamily.</text>
</comment>
<dbReference type="InterPro" id="IPR010960">
    <property type="entry name" value="Flavocytochrome_c"/>
</dbReference>
<organism evidence="6 7">
    <name type="scientific">Curvularia kusanoi</name>
    <name type="common">Cochliobolus kusanoi</name>
    <dbReference type="NCBI Taxonomy" id="90978"/>
    <lineage>
        <taxon>Eukaryota</taxon>
        <taxon>Fungi</taxon>
        <taxon>Dikarya</taxon>
        <taxon>Ascomycota</taxon>
        <taxon>Pezizomycotina</taxon>
        <taxon>Dothideomycetes</taxon>
        <taxon>Pleosporomycetidae</taxon>
        <taxon>Pleosporales</taxon>
        <taxon>Pleosporineae</taxon>
        <taxon>Pleosporaceae</taxon>
        <taxon>Curvularia</taxon>
    </lineage>
</organism>
<evidence type="ECO:0000259" key="5">
    <source>
        <dbReference type="Pfam" id="PF00890"/>
    </source>
</evidence>
<dbReference type="AlphaFoldDB" id="A0A9P4T929"/>
<evidence type="ECO:0000256" key="1">
    <source>
        <dbReference type="ARBA" id="ARBA00022630"/>
    </source>
</evidence>
<keyword evidence="2 4" id="KW-0274">FAD</keyword>
<dbReference type="SUPFAM" id="SSF56425">
    <property type="entry name" value="Succinate dehydrogenase/fumarate reductase flavoprotein, catalytic domain"/>
    <property type="match status" value="1"/>
</dbReference>
<dbReference type="SUPFAM" id="SSF51905">
    <property type="entry name" value="FAD/NAD(P)-binding domain"/>
    <property type="match status" value="1"/>
</dbReference>
<dbReference type="Pfam" id="PF00890">
    <property type="entry name" value="FAD_binding_2"/>
    <property type="match status" value="1"/>
</dbReference>
<comment type="catalytic activity">
    <reaction evidence="4">
        <text>succinate + NAD(+) = fumarate + NADH + H(+)</text>
        <dbReference type="Rhea" id="RHEA:18281"/>
        <dbReference type="ChEBI" id="CHEBI:15378"/>
        <dbReference type="ChEBI" id="CHEBI:29806"/>
        <dbReference type="ChEBI" id="CHEBI:30031"/>
        <dbReference type="ChEBI" id="CHEBI:57540"/>
        <dbReference type="ChEBI" id="CHEBI:57945"/>
        <dbReference type="EC" id="1.3.1.6"/>
    </reaction>
</comment>
<dbReference type="PANTHER" id="PTHR43400:SF12">
    <property type="entry name" value="FUMARATE REDUCTASE"/>
    <property type="match status" value="1"/>
</dbReference>
<sequence>MTKYRKIFVAIISIVILLTAIAYNGRIFKELSTMSNDDMSSKHAIVVGSGLAGLSAASQLVKHNIPVRVLERAAKPGGNSIKASSGINGAPTRFQTSQEPEGAFYADTIKSAGRQMSTYTSERESLIKALTDGSASAIHWLVDEKAIDLSKVAQLGGHSYARTHRGSGPPPGFAIISALLKSLKESPLFYMQTSCTVTKMLQENGRVVGVQYIDGNGNYEESYGPVIFASGGFGGDAKGLLAQYRPDLAGFPSTNDPRPGTQPLLTAVGAQLLDMDSVQVHPTGFVDPADPTSPLKFLAAEVLRGEGGILLLNGKRFINELDTRENVANAITSTPSSSESPRQWEVQLVLDESTYNAAKSHVDFYIFKGLMQKTTVSTLDSDTQETLLNYAEIISHSFKDPLARTVFGKWSLKDVIPDSVVYVGTVTPIIHYTMGGVLINAKSEVVGQDSKQIEGLWAAGEITGGIHGGNRLGGSSLLECVVFGRIAGNQCAEYLGKTV</sequence>
<dbReference type="EMBL" id="SWKU01000019">
    <property type="protein sequence ID" value="KAF2998432.1"/>
    <property type="molecule type" value="Genomic_DNA"/>
</dbReference>
<dbReference type="GO" id="GO:0016156">
    <property type="term" value="F:fumarate reductase (NADH) activity"/>
    <property type="evidence" value="ECO:0007669"/>
    <property type="project" value="UniProtKB-EC"/>
</dbReference>
<proteinExistence type="inferred from homology"/>
<reference evidence="6" key="1">
    <citation type="submission" date="2019-04" db="EMBL/GenBank/DDBJ databases">
        <title>Sequencing of skin fungus with MAO and IRED activity.</title>
        <authorList>
            <person name="Marsaioli A.J."/>
            <person name="Bonatto J.M.C."/>
            <person name="Reis Junior O."/>
        </authorList>
    </citation>
    <scope>NUCLEOTIDE SEQUENCE</scope>
    <source>
        <strain evidence="6">30M1</strain>
    </source>
</reference>
<dbReference type="NCBIfam" id="TIGR01813">
    <property type="entry name" value="flavo_cyto_c"/>
    <property type="match status" value="1"/>
</dbReference>
<keyword evidence="1 4" id="KW-0285">Flavoprotein</keyword>
<evidence type="ECO:0000256" key="4">
    <source>
        <dbReference type="RuleBase" id="RU366062"/>
    </source>
</evidence>
<dbReference type="InterPro" id="IPR050315">
    <property type="entry name" value="FAD-oxidoreductase_2"/>
</dbReference>
<dbReference type="InterPro" id="IPR027477">
    <property type="entry name" value="Succ_DH/fumarate_Rdtase_cat_sf"/>
</dbReference>
<evidence type="ECO:0000313" key="7">
    <source>
        <dbReference type="Proteomes" id="UP000801428"/>
    </source>
</evidence>
<dbReference type="GO" id="GO:0010181">
    <property type="term" value="F:FMN binding"/>
    <property type="evidence" value="ECO:0007669"/>
    <property type="project" value="InterPro"/>
</dbReference>
<dbReference type="InterPro" id="IPR003953">
    <property type="entry name" value="FAD-dep_OxRdtase_2_FAD-bd"/>
</dbReference>
<comment type="caution">
    <text evidence="6">The sequence shown here is derived from an EMBL/GenBank/DDBJ whole genome shotgun (WGS) entry which is preliminary data.</text>
</comment>
<evidence type="ECO:0000256" key="3">
    <source>
        <dbReference type="ARBA" id="ARBA00023002"/>
    </source>
</evidence>
<dbReference type="Proteomes" id="UP000801428">
    <property type="component" value="Unassembled WGS sequence"/>
</dbReference>
<evidence type="ECO:0000313" key="6">
    <source>
        <dbReference type="EMBL" id="KAF2998432.1"/>
    </source>
</evidence>
<dbReference type="InterPro" id="IPR036188">
    <property type="entry name" value="FAD/NAD-bd_sf"/>
</dbReference>
<accession>A0A9P4T929</accession>
<keyword evidence="7" id="KW-1185">Reference proteome</keyword>
<comment type="function">
    <text evidence="4">Irreversibly catalyzes the reduction of fumarate to succinate.</text>
</comment>
<keyword evidence="3 4" id="KW-0560">Oxidoreductase</keyword>